<dbReference type="OrthoDB" id="3542212at2759"/>
<evidence type="ECO:0000313" key="2">
    <source>
        <dbReference type="Proteomes" id="UP000235786"/>
    </source>
</evidence>
<name>A0A2J6R1L6_HYAVF</name>
<evidence type="ECO:0000313" key="1">
    <source>
        <dbReference type="EMBL" id="PMD32412.1"/>
    </source>
</evidence>
<proteinExistence type="predicted"/>
<keyword evidence="2" id="KW-1185">Reference proteome</keyword>
<evidence type="ECO:0008006" key="3">
    <source>
        <dbReference type="Google" id="ProtNLM"/>
    </source>
</evidence>
<dbReference type="PANTHER" id="PTHR42052:SF1">
    <property type="entry name" value="ABM DOMAIN-CONTAINING PROTEIN"/>
    <property type="match status" value="1"/>
</dbReference>
<dbReference type="PANTHER" id="PTHR42052">
    <property type="entry name" value="ABM DOMAIN-CONTAINING PROTEIN"/>
    <property type="match status" value="1"/>
</dbReference>
<dbReference type="AlphaFoldDB" id="A0A2J6R1L6"/>
<gene>
    <name evidence="1" type="ORF">L207DRAFT_518765</name>
</gene>
<sequence length="207" mass="23516">MPVLEVLQLKVKPTITPTNPSILTSLQTVRSLLASKIHPTQSRFYQSIEDPSLIFVLGLWDSLSQHQAFLSSPLRAEVLAPQEDLLDFSWCVHITIGKREDLPLEAPIVSLARIKLKSGEHVQLHKEITGRYREVLEETTKPFGVVEGWILDGGEEGEREQVVITGWPGKEEHLAFSAGLRERFEDYRSLRGHWESVVASHMRDMEK</sequence>
<reference evidence="1 2" key="1">
    <citation type="submission" date="2016-04" db="EMBL/GenBank/DDBJ databases">
        <title>A degradative enzymes factory behind the ericoid mycorrhizal symbiosis.</title>
        <authorList>
            <consortium name="DOE Joint Genome Institute"/>
            <person name="Martino E."/>
            <person name="Morin E."/>
            <person name="Grelet G."/>
            <person name="Kuo A."/>
            <person name="Kohler A."/>
            <person name="Daghino S."/>
            <person name="Barry K."/>
            <person name="Choi C."/>
            <person name="Cichocki N."/>
            <person name="Clum A."/>
            <person name="Copeland A."/>
            <person name="Hainaut M."/>
            <person name="Haridas S."/>
            <person name="Labutti K."/>
            <person name="Lindquist E."/>
            <person name="Lipzen A."/>
            <person name="Khouja H.-R."/>
            <person name="Murat C."/>
            <person name="Ohm R."/>
            <person name="Olson A."/>
            <person name="Spatafora J."/>
            <person name="Veneault-Fourrey C."/>
            <person name="Henrissat B."/>
            <person name="Grigoriev I."/>
            <person name="Martin F."/>
            <person name="Perotto S."/>
        </authorList>
    </citation>
    <scope>NUCLEOTIDE SEQUENCE [LARGE SCALE GENOMIC DNA]</scope>
    <source>
        <strain evidence="1 2">F</strain>
    </source>
</reference>
<protein>
    <recommendedName>
        <fullName evidence="3">ABM domain-containing protein</fullName>
    </recommendedName>
</protein>
<dbReference type="InterPro" id="IPR011008">
    <property type="entry name" value="Dimeric_a/b-barrel"/>
</dbReference>
<organism evidence="1 2">
    <name type="scientific">Hyaloscypha variabilis (strain UAMH 11265 / GT02V1 / F)</name>
    <name type="common">Meliniomyces variabilis</name>
    <dbReference type="NCBI Taxonomy" id="1149755"/>
    <lineage>
        <taxon>Eukaryota</taxon>
        <taxon>Fungi</taxon>
        <taxon>Dikarya</taxon>
        <taxon>Ascomycota</taxon>
        <taxon>Pezizomycotina</taxon>
        <taxon>Leotiomycetes</taxon>
        <taxon>Helotiales</taxon>
        <taxon>Hyaloscyphaceae</taxon>
        <taxon>Hyaloscypha</taxon>
        <taxon>Hyaloscypha variabilis</taxon>
    </lineage>
</organism>
<accession>A0A2J6R1L6</accession>
<dbReference type="EMBL" id="KZ613959">
    <property type="protein sequence ID" value="PMD32412.1"/>
    <property type="molecule type" value="Genomic_DNA"/>
</dbReference>
<dbReference type="Gene3D" id="3.30.70.100">
    <property type="match status" value="1"/>
</dbReference>
<dbReference type="SUPFAM" id="SSF54909">
    <property type="entry name" value="Dimeric alpha+beta barrel"/>
    <property type="match status" value="1"/>
</dbReference>
<dbReference type="Proteomes" id="UP000235786">
    <property type="component" value="Unassembled WGS sequence"/>
</dbReference>